<gene>
    <name evidence="1" type="ORF">CgunFtcFv8_014924</name>
</gene>
<dbReference type="AlphaFoldDB" id="A0AAN8HZ72"/>
<proteinExistence type="predicted"/>
<evidence type="ECO:0000313" key="1">
    <source>
        <dbReference type="EMBL" id="KAK5934534.1"/>
    </source>
</evidence>
<comment type="caution">
    <text evidence="1">The sequence shown here is derived from an EMBL/GenBank/DDBJ whole genome shotgun (WGS) entry which is preliminary data.</text>
</comment>
<name>A0AAN8HZ72_CHAGU</name>
<dbReference type="EMBL" id="JAURVH010001514">
    <property type="protein sequence ID" value="KAK5934534.1"/>
    <property type="molecule type" value="Genomic_DNA"/>
</dbReference>
<accession>A0AAN8HZ72</accession>
<sequence length="79" mass="8203">MMMSSSAAQLFLALPPSSSLFLSPSSSLFLPLPPSSSLFLPLPRSLFCVSPLSLTAHVAVSSGRPGYPPRACSTVCFSA</sequence>
<keyword evidence="2" id="KW-1185">Reference proteome</keyword>
<protein>
    <submittedName>
        <fullName evidence="1">Uncharacterized protein</fullName>
    </submittedName>
</protein>
<reference evidence="1 2" key="1">
    <citation type="journal article" date="2023" name="Mol. Biol. Evol.">
        <title>Genomics of Secondarily Temperate Adaptation in the Only Non-Antarctic Icefish.</title>
        <authorList>
            <person name="Rivera-Colon A.G."/>
            <person name="Rayamajhi N."/>
            <person name="Minhas B.F."/>
            <person name="Madrigal G."/>
            <person name="Bilyk K.T."/>
            <person name="Yoon V."/>
            <person name="Hune M."/>
            <person name="Gregory S."/>
            <person name="Cheng C.H.C."/>
            <person name="Catchen J.M."/>
        </authorList>
    </citation>
    <scope>NUCLEOTIDE SEQUENCE [LARGE SCALE GENOMIC DNA]</scope>
    <source>
        <tissue evidence="1">White muscle</tissue>
    </source>
</reference>
<evidence type="ECO:0000313" key="2">
    <source>
        <dbReference type="Proteomes" id="UP001331515"/>
    </source>
</evidence>
<organism evidence="1 2">
    <name type="scientific">Champsocephalus gunnari</name>
    <name type="common">Mackerel icefish</name>
    <dbReference type="NCBI Taxonomy" id="52237"/>
    <lineage>
        <taxon>Eukaryota</taxon>
        <taxon>Metazoa</taxon>
        <taxon>Chordata</taxon>
        <taxon>Craniata</taxon>
        <taxon>Vertebrata</taxon>
        <taxon>Euteleostomi</taxon>
        <taxon>Actinopterygii</taxon>
        <taxon>Neopterygii</taxon>
        <taxon>Teleostei</taxon>
        <taxon>Neoteleostei</taxon>
        <taxon>Acanthomorphata</taxon>
        <taxon>Eupercaria</taxon>
        <taxon>Perciformes</taxon>
        <taxon>Notothenioidei</taxon>
        <taxon>Channichthyidae</taxon>
        <taxon>Champsocephalus</taxon>
    </lineage>
</organism>
<dbReference type="Proteomes" id="UP001331515">
    <property type="component" value="Unassembled WGS sequence"/>
</dbReference>